<reference evidence="2" key="1">
    <citation type="submission" date="2023-07" db="EMBL/GenBank/DDBJ databases">
        <title>30 novel species of actinomycetes from the DSMZ collection.</title>
        <authorList>
            <person name="Nouioui I."/>
        </authorList>
    </citation>
    <scope>NUCLEOTIDE SEQUENCE [LARGE SCALE GENOMIC DNA]</scope>
    <source>
        <strain evidence="2">DSM 44938</strain>
    </source>
</reference>
<proteinExistence type="predicted"/>
<name>A0ABU2MNJ4_9ACTN</name>
<evidence type="ECO:0000313" key="1">
    <source>
        <dbReference type="EMBL" id="MDT0343192.1"/>
    </source>
</evidence>
<keyword evidence="2" id="KW-1185">Reference proteome</keyword>
<sequence>MTRYADIPKPIRSGIVIVDPQRGTPQRIIVLQFNPDSLERTLALQTAGAEGAGDRTEALRLKRPAVETWKFTAEIDAARQRPEIQEQARGVNVDVGARSAQEVTCIKQCPSVNVGVWGIGQAEYDERKEAGALLPGQTRPWYHYGGRQGPQGFRDDVIENIVQSLSLNGLLLEDGLEEVTYESLRRKFREMLTDPGVGAPNIQHRRALVLREAVCVT</sequence>
<dbReference type="EMBL" id="JAVREL010000005">
    <property type="protein sequence ID" value="MDT0343192.1"/>
    <property type="molecule type" value="Genomic_DNA"/>
</dbReference>
<organism evidence="1 2">
    <name type="scientific">Streptomyces litchfieldiae</name>
    <dbReference type="NCBI Taxonomy" id="3075543"/>
    <lineage>
        <taxon>Bacteria</taxon>
        <taxon>Bacillati</taxon>
        <taxon>Actinomycetota</taxon>
        <taxon>Actinomycetes</taxon>
        <taxon>Kitasatosporales</taxon>
        <taxon>Streptomycetaceae</taxon>
        <taxon>Streptomyces</taxon>
    </lineage>
</organism>
<comment type="caution">
    <text evidence="1">The sequence shown here is derived from an EMBL/GenBank/DDBJ whole genome shotgun (WGS) entry which is preliminary data.</text>
</comment>
<accession>A0ABU2MNJ4</accession>
<evidence type="ECO:0000313" key="2">
    <source>
        <dbReference type="Proteomes" id="UP001183246"/>
    </source>
</evidence>
<dbReference type="Proteomes" id="UP001183246">
    <property type="component" value="Unassembled WGS sequence"/>
</dbReference>
<protein>
    <submittedName>
        <fullName evidence="1">Uncharacterized protein</fullName>
    </submittedName>
</protein>
<dbReference type="RefSeq" id="WP_311704328.1">
    <property type="nucleotide sequence ID" value="NZ_JAVREL010000005.1"/>
</dbReference>
<gene>
    <name evidence="1" type="ORF">RM590_11285</name>
</gene>